<dbReference type="PROSITE" id="PS50297">
    <property type="entry name" value="ANK_REP_REGION"/>
    <property type="match status" value="4"/>
</dbReference>
<dbReference type="Pfam" id="PF00023">
    <property type="entry name" value="Ank"/>
    <property type="match status" value="1"/>
</dbReference>
<keyword evidence="1" id="KW-0677">Repeat</keyword>
<proteinExistence type="predicted"/>
<dbReference type="PANTHER" id="PTHR24166">
    <property type="entry name" value="ROLLING PEBBLES, ISOFORM B"/>
    <property type="match status" value="1"/>
</dbReference>
<dbReference type="OMA" id="ETDWTEM"/>
<dbReference type="STRING" id="1081105.A0A162M171"/>
<keyword evidence="6" id="KW-1185">Reference proteome</keyword>
<feature type="compositionally biased region" description="Acidic residues" evidence="4">
    <location>
        <begin position="1840"/>
        <end position="1851"/>
    </location>
</feature>
<dbReference type="InterPro" id="IPR050889">
    <property type="entry name" value="Dendritic_Spine_Reg/Scaffold"/>
</dbReference>
<dbReference type="PANTHER" id="PTHR24166:SF48">
    <property type="entry name" value="PROTEIN VAPYRIN"/>
    <property type="match status" value="1"/>
</dbReference>
<keyword evidence="2 3" id="KW-0040">ANK repeat</keyword>
<feature type="compositionally biased region" description="Basic and acidic residues" evidence="4">
    <location>
        <begin position="1809"/>
        <end position="1825"/>
    </location>
</feature>
<feature type="compositionally biased region" description="Acidic residues" evidence="4">
    <location>
        <begin position="1193"/>
        <end position="1203"/>
    </location>
</feature>
<dbReference type="PRINTS" id="PR01415">
    <property type="entry name" value="ANKYRIN"/>
</dbReference>
<dbReference type="Pfam" id="PF12796">
    <property type="entry name" value="Ank_2"/>
    <property type="match status" value="2"/>
</dbReference>
<dbReference type="OrthoDB" id="539213at2759"/>
<feature type="repeat" description="ANK" evidence="3">
    <location>
        <begin position="1475"/>
        <end position="1507"/>
    </location>
</feature>
<organism evidence="5 6">
    <name type="scientific">Metarhizium rileyi (strain RCEF 4871)</name>
    <name type="common">Nomuraea rileyi</name>
    <dbReference type="NCBI Taxonomy" id="1649241"/>
    <lineage>
        <taxon>Eukaryota</taxon>
        <taxon>Fungi</taxon>
        <taxon>Dikarya</taxon>
        <taxon>Ascomycota</taxon>
        <taxon>Pezizomycotina</taxon>
        <taxon>Sordariomycetes</taxon>
        <taxon>Hypocreomycetidae</taxon>
        <taxon>Hypocreales</taxon>
        <taxon>Clavicipitaceae</taxon>
        <taxon>Metarhizium</taxon>
    </lineage>
</organism>
<dbReference type="InterPro" id="IPR036770">
    <property type="entry name" value="Ankyrin_rpt-contain_sf"/>
</dbReference>
<feature type="region of interest" description="Disordered" evidence="4">
    <location>
        <begin position="1175"/>
        <end position="1206"/>
    </location>
</feature>
<evidence type="ECO:0000313" key="5">
    <source>
        <dbReference type="EMBL" id="OAA48700.1"/>
    </source>
</evidence>
<reference evidence="5 6" key="1">
    <citation type="journal article" date="2016" name="Genome Biol. Evol.">
        <title>Divergent and convergent evolution of fungal pathogenicity.</title>
        <authorList>
            <person name="Shang Y."/>
            <person name="Xiao G."/>
            <person name="Zheng P."/>
            <person name="Cen K."/>
            <person name="Zhan S."/>
            <person name="Wang C."/>
        </authorList>
    </citation>
    <scope>NUCLEOTIDE SEQUENCE [LARGE SCALE GENOMIC DNA]</scope>
    <source>
        <strain evidence="5 6">RCEF 4871</strain>
    </source>
</reference>
<dbReference type="Gene3D" id="1.25.40.20">
    <property type="entry name" value="Ankyrin repeat-containing domain"/>
    <property type="match status" value="3"/>
</dbReference>
<dbReference type="SUPFAM" id="SSF48403">
    <property type="entry name" value="Ankyrin repeat"/>
    <property type="match status" value="3"/>
</dbReference>
<comment type="caution">
    <text evidence="5">The sequence shown here is derived from an EMBL/GenBank/DDBJ whole genome shotgun (WGS) entry which is preliminary data.</text>
</comment>
<feature type="compositionally biased region" description="Basic and acidic residues" evidence="4">
    <location>
        <begin position="1175"/>
        <end position="1192"/>
    </location>
</feature>
<feature type="repeat" description="ANK" evidence="3">
    <location>
        <begin position="533"/>
        <end position="565"/>
    </location>
</feature>
<evidence type="ECO:0000256" key="1">
    <source>
        <dbReference type="ARBA" id="ARBA00022737"/>
    </source>
</evidence>
<name>A0A162M171_METRR</name>
<evidence type="ECO:0000256" key="3">
    <source>
        <dbReference type="PROSITE-ProRule" id="PRU00023"/>
    </source>
</evidence>
<sequence>MAAPGLPQLPAAHAEQVMYIADNTDKTMVKIMEPYREYEARLRELYAQDRRNPILNNPYLNVVPLFTDNTSKINTRARNLALESEDEKSKYIMPLPADKRRPHGSPATVADFTEFQHNFNVFSESSLVEVDWNNVVAAGSSVVNCLLPVPNDFKVSKRKLREYYHEKFCPASDVDLFLYGLTHDQAIGKIKQIERAVKDALLNEVTVVRTKYAITIASQYPVRHVQIVLRVYKSVGEILTGFDIDAAGGAYDGKQVYVTPRALASFITQINHVDISRRSPSYENRLSKYSRRNFEVYWPELDRARIDPTIFERSFQRTLGLARLLVLERLPTSHARETYLNKRRIERGRPVRYRTIMTMRGNIKDSHEDEVADWLSEEDVSNYHTFTVPYGEKFNAKRIEKLCYTRDLLLNAEWNQPKEREVYLHRHPAFFGRVEDIIKDCCGCCPTAVTPEEIEVAKKEAETYISGDVSFLIDDPGRQQIGSFNPLTEQDWTDMAYVGNTARLCQSIVDGDVDDVLDWLSQEDADPNKRDYTGRTPLHLAMMTSTPDVVKCLVDHGARLTARLADGKTALHLAAARGDVEMIRILMEKSIENEEAEEERQVMRRRAALGDTVDKVKKISQDIAGQISEGHQAPVQHEEVDEKSNQEFDGEIVDGEGVDLDVHSLATGSFIKISKHEDSEAADDLLLEQSDDEPDFYQIDVLAWDTPCSPLHIAIVEGHEETVKLLCDYGADSMLPVKFLNKDDEADTAALLTLTLALGLPKEHAVSMTRLLLKLGATSSQADAQGCTAFYRYVEHGDTAFVDTLLENDKVGVKAAINHIVFDGSSWNPKTTSPMHAAVQHGDQFLVLKLLNMGAVPEVAFDTWLKAAKVAPSMSSNLGDLERSKQTYKQSYESPLCTAIRYGKTKSAIRLLERGADINAMTHDTKNAFNNDWRWSYTKGTSVLDLVHDMIDILSEYNGEGLDITKPGIESGLDIYLERFDSDTYKHWLVSRDVQRKKKIFKSSLKSYEKHLKTADTMRGAPEKLEAIKETLASFKSLEHFMVCNGAKTFAELYPKIECEKREKTTKGSDNEDKGYEYEFIFRTDKDMTDTRREGYIELMEAAWRGDLERIKELTIQAWGPEKDQAPLKIVIADNNHNSPFSIAFLRGFYDVARAILEIVKAQWSPADKGEVRYRMKQDRQGYDEDEYRSSDEESEESNSEPDIESRAVDIDFTIEDIGRVSMQVKSHITPVQVLCNFVATFNVKDGRASKTTWNHRTLFQHVMENENTAGLKALLDMAQHFSQEKASSEDVGSKFTFPEQDFRWAVENGKTQMLSLIIKRTGAGIPLDHLVKKSGVEIKEKPRYYQGLSVYGKKRTDWANAGRNVVSRSSGLKTPPLLHAALEGSIDGVEFFLSDKPHRLYAEFGKSKAAREDSRFQHLKDSPSGFSRAIAAWLGADNDLVIHCAVLGTTSDSAELVEHLVANCPEYLDKKTSEGETPLMVACRLGRTDFARILIDGGADQSTRNSKGENIIHACLSKLPMAVQVKPMLDLLDTELRAHLFRQRKSITENGTTPLHTWICQTSGLGATGEPEQHYRNRYYGERYNSNNSYPDEKDAVDVLKLLLEYSKGEELDMLNGAGETVLHTATKQDMLSLVKVLLDFNPQQLYRENAVGRTPAELAHDDLTNHVFSRPNSPQISRSEQVSVLVNKPADAYRNEAVSRDEVGYQLKTKIAELGLSGDYSARDLALILPTMGIGEGTLQESLSTSKLRQVVWDLMATAMEKHPGKRRLVSLNEANDVARRLGEKHTSSRYFSAGSRKEEYDEVTPNDDKAEEKGDFVTKELASRLGSAWSEEKQMTDDSEEDSDKEAV</sequence>
<dbReference type="PROSITE" id="PS50088">
    <property type="entry name" value="ANK_REPEAT"/>
    <property type="match status" value="5"/>
</dbReference>
<evidence type="ECO:0000256" key="4">
    <source>
        <dbReference type="SAM" id="MobiDB-lite"/>
    </source>
</evidence>
<protein>
    <submittedName>
        <fullName evidence="5">Ankyrin repeat protein</fullName>
    </submittedName>
</protein>
<feature type="region of interest" description="Disordered" evidence="4">
    <location>
        <begin position="1785"/>
        <end position="1851"/>
    </location>
</feature>
<feature type="repeat" description="ANK" evidence="3">
    <location>
        <begin position="566"/>
        <end position="598"/>
    </location>
</feature>
<dbReference type="InterPro" id="IPR002110">
    <property type="entry name" value="Ankyrin_rpt"/>
</dbReference>
<gene>
    <name evidence="5" type="ORF">NOR_01950</name>
</gene>
<dbReference type="EMBL" id="AZHC01000004">
    <property type="protein sequence ID" value="OAA48700.1"/>
    <property type="molecule type" value="Genomic_DNA"/>
</dbReference>
<evidence type="ECO:0000256" key="2">
    <source>
        <dbReference type="ARBA" id="ARBA00023043"/>
    </source>
</evidence>
<accession>A0A162M171</accession>
<feature type="repeat" description="ANK" evidence="3">
    <location>
        <begin position="706"/>
        <end position="732"/>
    </location>
</feature>
<evidence type="ECO:0000313" key="6">
    <source>
        <dbReference type="Proteomes" id="UP000243498"/>
    </source>
</evidence>
<dbReference type="SMART" id="SM00248">
    <property type="entry name" value="ANK"/>
    <property type="match status" value="14"/>
</dbReference>
<feature type="repeat" description="ANK" evidence="3">
    <location>
        <begin position="891"/>
        <end position="923"/>
    </location>
</feature>
<dbReference type="Proteomes" id="UP000243498">
    <property type="component" value="Unassembled WGS sequence"/>
</dbReference>